<comment type="caution">
    <text evidence="1">The sequence shown here is derived from an EMBL/GenBank/DDBJ whole genome shotgun (WGS) entry which is preliminary data.</text>
</comment>
<protein>
    <submittedName>
        <fullName evidence="1">Uncharacterized protein</fullName>
    </submittedName>
</protein>
<dbReference type="Proteomes" id="UP000694050">
    <property type="component" value="Unassembled WGS sequence"/>
</dbReference>
<organism evidence="1 2">
    <name type="scientific">Fusarium oxysporum f. sp. rapae</name>
    <dbReference type="NCBI Taxonomy" id="485398"/>
    <lineage>
        <taxon>Eukaryota</taxon>
        <taxon>Fungi</taxon>
        <taxon>Dikarya</taxon>
        <taxon>Ascomycota</taxon>
        <taxon>Pezizomycotina</taxon>
        <taxon>Sordariomycetes</taxon>
        <taxon>Hypocreomycetidae</taxon>
        <taxon>Hypocreales</taxon>
        <taxon>Nectriaceae</taxon>
        <taxon>Fusarium</taxon>
        <taxon>Fusarium oxysporum species complex</taxon>
    </lineage>
</organism>
<accession>A0A8J5NUU7</accession>
<gene>
    <name evidence="1" type="ORF">Forpe1208_v011243</name>
</gene>
<name>A0A8J5NUU7_FUSOX</name>
<reference evidence="1" key="1">
    <citation type="submission" date="2021-04" db="EMBL/GenBank/DDBJ databases">
        <title>First draft genome resource for Brassicaceae pathogens Fusarium oxysporum f. sp. raphani and Fusarium oxysporum f. sp. rapae.</title>
        <authorList>
            <person name="Asai S."/>
        </authorList>
    </citation>
    <scope>NUCLEOTIDE SEQUENCE</scope>
    <source>
        <strain evidence="1">Tf1208</strain>
    </source>
</reference>
<sequence length="103" mass="10670">MPSATGFIKSHQSGSFTATFSVDGSLYIFSGITNPPTQPFESTAATLEYNSVDSLGGTQQFNGIIGSRNEVSFTFNDGTAIKGPLDIPVSPASQVGGTGSWSQ</sequence>
<proteinExistence type="predicted"/>
<dbReference type="EMBL" id="JAELUQ010000008">
    <property type="protein sequence ID" value="KAG7409614.1"/>
    <property type="molecule type" value="Genomic_DNA"/>
</dbReference>
<dbReference type="AlphaFoldDB" id="A0A8J5NUU7"/>
<evidence type="ECO:0000313" key="2">
    <source>
        <dbReference type="Proteomes" id="UP000694050"/>
    </source>
</evidence>
<evidence type="ECO:0000313" key="1">
    <source>
        <dbReference type="EMBL" id="KAG7409614.1"/>
    </source>
</evidence>